<comment type="subcellular location">
    <subcellularLocation>
        <location evidence="1 9">Cell inner membrane</location>
        <topology evidence="1 9">Multi-pass membrane protein</topology>
    </subcellularLocation>
</comment>
<evidence type="ECO:0000256" key="2">
    <source>
        <dbReference type="ARBA" id="ARBA00022448"/>
    </source>
</evidence>
<dbReference type="PANTHER" id="PTHR35011:SF10">
    <property type="entry name" value="TRAP TRANSPORTER SMALL PERMEASE PROTEIN"/>
    <property type="match status" value="1"/>
</dbReference>
<feature type="transmembrane region" description="Helical" evidence="9">
    <location>
        <begin position="90"/>
        <end position="111"/>
    </location>
</feature>
<proteinExistence type="inferred from homology"/>
<evidence type="ECO:0000313" key="12">
    <source>
        <dbReference type="Proteomes" id="UP000632063"/>
    </source>
</evidence>
<dbReference type="Proteomes" id="UP000632063">
    <property type="component" value="Unassembled WGS sequence"/>
</dbReference>
<name>A0ABR9CRH3_9HYPH</name>
<keyword evidence="4 9" id="KW-0997">Cell inner membrane</keyword>
<organism evidence="11 12">
    <name type="scientific">Roseibium litorale</name>
    <dbReference type="NCBI Taxonomy" id="2803841"/>
    <lineage>
        <taxon>Bacteria</taxon>
        <taxon>Pseudomonadati</taxon>
        <taxon>Pseudomonadota</taxon>
        <taxon>Alphaproteobacteria</taxon>
        <taxon>Hyphomicrobiales</taxon>
        <taxon>Stappiaceae</taxon>
        <taxon>Roseibium</taxon>
    </lineage>
</organism>
<keyword evidence="3" id="KW-1003">Cell membrane</keyword>
<evidence type="ECO:0000256" key="1">
    <source>
        <dbReference type="ARBA" id="ARBA00004429"/>
    </source>
</evidence>
<feature type="domain" description="Tripartite ATP-independent periplasmic transporters DctQ component" evidence="10">
    <location>
        <begin position="27"/>
        <end position="157"/>
    </location>
</feature>
<feature type="transmembrane region" description="Helical" evidence="9">
    <location>
        <begin position="51"/>
        <end position="69"/>
    </location>
</feature>
<evidence type="ECO:0000256" key="7">
    <source>
        <dbReference type="ARBA" id="ARBA00023136"/>
    </source>
</evidence>
<feature type="transmembrane region" description="Helical" evidence="9">
    <location>
        <begin position="12"/>
        <end position="31"/>
    </location>
</feature>
<dbReference type="EMBL" id="JACYXI010000012">
    <property type="protein sequence ID" value="MBD8893388.1"/>
    <property type="molecule type" value="Genomic_DNA"/>
</dbReference>
<dbReference type="RefSeq" id="WP_192149508.1">
    <property type="nucleotide sequence ID" value="NZ_JACYXI010000012.1"/>
</dbReference>
<reference evidence="11 12" key="2">
    <citation type="journal article" date="2021" name="Int. J. Syst. Evol. Microbiol.">
        <title>Roseibium litorale sp. nov., isolated from a tidal flat sediment and proposal for the reclassification of Labrenzia polysiphoniae as Roseibium polysiphoniae comb. nov.</title>
        <authorList>
            <person name="Liu Y."/>
            <person name="Pei T."/>
            <person name="Du J."/>
            <person name="Chao M."/>
            <person name="Deng M.R."/>
            <person name="Zhu H."/>
        </authorList>
    </citation>
    <scope>NUCLEOTIDE SEQUENCE [LARGE SCALE GENOMIC DNA]</scope>
    <source>
        <strain evidence="11 12">4C16A</strain>
    </source>
</reference>
<keyword evidence="2 9" id="KW-0813">Transport</keyword>
<evidence type="ECO:0000313" key="11">
    <source>
        <dbReference type="EMBL" id="MBD8893388.1"/>
    </source>
</evidence>
<feature type="transmembrane region" description="Helical" evidence="9">
    <location>
        <begin position="131"/>
        <end position="154"/>
    </location>
</feature>
<gene>
    <name evidence="11" type="ORF">IG616_17730</name>
</gene>
<comment type="subunit">
    <text evidence="9">The complex comprises the extracytoplasmic solute receptor protein and the two transmembrane proteins.</text>
</comment>
<evidence type="ECO:0000256" key="3">
    <source>
        <dbReference type="ARBA" id="ARBA00022475"/>
    </source>
</evidence>
<comment type="similarity">
    <text evidence="8 9">Belongs to the TRAP transporter small permease family.</text>
</comment>
<keyword evidence="6 9" id="KW-1133">Transmembrane helix</keyword>
<evidence type="ECO:0000256" key="8">
    <source>
        <dbReference type="ARBA" id="ARBA00038436"/>
    </source>
</evidence>
<keyword evidence="12" id="KW-1185">Reference proteome</keyword>
<keyword evidence="7 9" id="KW-0472">Membrane</keyword>
<evidence type="ECO:0000256" key="6">
    <source>
        <dbReference type="ARBA" id="ARBA00022989"/>
    </source>
</evidence>
<dbReference type="PANTHER" id="PTHR35011">
    <property type="entry name" value="2,3-DIKETO-L-GULONATE TRAP TRANSPORTER SMALL PERMEASE PROTEIN YIAM"/>
    <property type="match status" value="1"/>
</dbReference>
<comment type="caution">
    <text evidence="11">The sequence shown here is derived from an EMBL/GenBank/DDBJ whole genome shotgun (WGS) entry which is preliminary data.</text>
</comment>
<sequence length="173" mass="19048">MASRISTMLEALFELLFKLSMLALAAMMLVVVCDVTSRYLFNHPIRGAYDLVETLLPVTIFFGLPAVVAGRHDIVIDLIDAIMPHGLRRVLIGASSLLGLVMLCFVEWAMWGPAQQAYRYGDVKLELNMPVWILWIPAFLGIGATILAALKVLLDVIAGNSKDAARDEGTKFE</sequence>
<dbReference type="InterPro" id="IPR007387">
    <property type="entry name" value="TRAP_DctQ"/>
</dbReference>
<evidence type="ECO:0000256" key="5">
    <source>
        <dbReference type="ARBA" id="ARBA00022692"/>
    </source>
</evidence>
<protein>
    <recommendedName>
        <fullName evidence="9">TRAP transporter small permease protein</fullName>
    </recommendedName>
</protein>
<evidence type="ECO:0000256" key="4">
    <source>
        <dbReference type="ARBA" id="ARBA00022519"/>
    </source>
</evidence>
<reference evidence="12" key="1">
    <citation type="submission" date="2020-09" db="EMBL/GenBank/DDBJ databases">
        <title>The genome sequence of strain Labrenzia suaedae 4C16A.</title>
        <authorList>
            <person name="Liu Y."/>
        </authorList>
    </citation>
    <scope>NUCLEOTIDE SEQUENCE [LARGE SCALE GENOMIC DNA]</scope>
    <source>
        <strain evidence="12">4C16A</strain>
    </source>
</reference>
<evidence type="ECO:0000256" key="9">
    <source>
        <dbReference type="RuleBase" id="RU369079"/>
    </source>
</evidence>
<accession>A0ABR9CRH3</accession>
<comment type="function">
    <text evidence="9">Part of the tripartite ATP-independent periplasmic (TRAP) transport system.</text>
</comment>
<dbReference type="InterPro" id="IPR055348">
    <property type="entry name" value="DctQ"/>
</dbReference>
<evidence type="ECO:0000259" key="10">
    <source>
        <dbReference type="Pfam" id="PF04290"/>
    </source>
</evidence>
<dbReference type="Pfam" id="PF04290">
    <property type="entry name" value="DctQ"/>
    <property type="match status" value="1"/>
</dbReference>
<keyword evidence="5 9" id="KW-0812">Transmembrane</keyword>